<evidence type="ECO:0000313" key="2">
    <source>
        <dbReference type="EMBL" id="QHT76233.1"/>
    </source>
</evidence>
<proteinExistence type="predicted"/>
<evidence type="ECO:0000256" key="1">
    <source>
        <dbReference type="SAM" id="Phobius"/>
    </source>
</evidence>
<dbReference type="EMBL" id="MN739891">
    <property type="protein sequence ID" value="QHT76233.1"/>
    <property type="molecule type" value="Genomic_DNA"/>
</dbReference>
<feature type="transmembrane region" description="Helical" evidence="1">
    <location>
        <begin position="20"/>
        <end position="40"/>
    </location>
</feature>
<reference evidence="2" key="1">
    <citation type="journal article" date="2020" name="Nature">
        <title>Giant virus diversity and host interactions through global metagenomics.</title>
        <authorList>
            <person name="Schulz F."/>
            <person name="Roux S."/>
            <person name="Paez-Espino D."/>
            <person name="Jungbluth S."/>
            <person name="Walsh D.A."/>
            <person name="Denef V.J."/>
            <person name="McMahon K.D."/>
            <person name="Konstantinidis K.T."/>
            <person name="Eloe-Fadrosh E.A."/>
            <person name="Kyrpides N.C."/>
            <person name="Woyke T."/>
        </authorList>
    </citation>
    <scope>NUCLEOTIDE SEQUENCE</scope>
    <source>
        <strain evidence="2">GVMAG-M-3300023179-73</strain>
    </source>
</reference>
<accession>A0A6C0H8A4</accession>
<sequence>MIFCKYKNLLGEPRKGVHSFRINDIAVFDVLLTFALAYWISSYSEWEYYSTLVYTFILGIVVHWLFCVNSTVNEAIFGTI</sequence>
<keyword evidence="1" id="KW-0812">Transmembrane</keyword>
<keyword evidence="1" id="KW-1133">Transmembrane helix</keyword>
<protein>
    <submittedName>
        <fullName evidence="2">Uncharacterized protein</fullName>
    </submittedName>
</protein>
<feature type="transmembrane region" description="Helical" evidence="1">
    <location>
        <begin position="52"/>
        <end position="72"/>
    </location>
</feature>
<keyword evidence="1" id="KW-0472">Membrane</keyword>
<dbReference type="AlphaFoldDB" id="A0A6C0H8A4"/>
<organism evidence="2">
    <name type="scientific">viral metagenome</name>
    <dbReference type="NCBI Taxonomy" id="1070528"/>
    <lineage>
        <taxon>unclassified sequences</taxon>
        <taxon>metagenomes</taxon>
        <taxon>organismal metagenomes</taxon>
    </lineage>
</organism>
<name>A0A6C0H8A4_9ZZZZ</name>